<evidence type="ECO:0000313" key="8">
    <source>
        <dbReference type="EMBL" id="EFE68781.2"/>
    </source>
</evidence>
<dbReference type="eggNOG" id="COG0474">
    <property type="taxonomic scope" value="Bacteria"/>
</dbReference>
<feature type="transmembrane region" description="Helical" evidence="6">
    <location>
        <begin position="58"/>
        <end position="77"/>
    </location>
</feature>
<feature type="transmembrane region" description="Helical" evidence="6">
    <location>
        <begin position="674"/>
        <end position="696"/>
    </location>
</feature>
<dbReference type="InterPro" id="IPR008250">
    <property type="entry name" value="ATPase_P-typ_transduc_dom_A_sf"/>
</dbReference>
<name>D5ZUV3_STRV1</name>
<feature type="transmembrane region" description="Helical" evidence="6">
    <location>
        <begin position="610"/>
        <end position="629"/>
    </location>
</feature>
<feature type="transmembrane region" description="Helical" evidence="6">
    <location>
        <begin position="708"/>
        <end position="728"/>
    </location>
</feature>
<dbReference type="EMBL" id="DS999641">
    <property type="protein sequence ID" value="EFE68781.2"/>
    <property type="molecule type" value="Genomic_DNA"/>
</dbReference>
<evidence type="ECO:0000256" key="2">
    <source>
        <dbReference type="ARBA" id="ARBA00022692"/>
    </source>
</evidence>
<dbReference type="SFLD" id="SFLDS00003">
    <property type="entry name" value="Haloacid_Dehalogenase"/>
    <property type="match status" value="1"/>
</dbReference>
<feature type="transmembrane region" description="Helical" evidence="6">
    <location>
        <begin position="735"/>
        <end position="756"/>
    </location>
</feature>
<dbReference type="Gene3D" id="2.70.150.10">
    <property type="entry name" value="Calcium-transporting ATPase, cytoplasmic transduction domain A"/>
    <property type="match status" value="1"/>
</dbReference>
<dbReference type="Gene3D" id="3.40.50.1000">
    <property type="entry name" value="HAD superfamily/HAD-like"/>
    <property type="match status" value="1"/>
</dbReference>
<proteinExistence type="predicted"/>
<feature type="domain" description="P-type ATPase A" evidence="7">
    <location>
        <begin position="118"/>
        <end position="211"/>
    </location>
</feature>
<dbReference type="PANTHER" id="PTHR42861">
    <property type="entry name" value="CALCIUM-TRANSPORTING ATPASE"/>
    <property type="match status" value="1"/>
</dbReference>
<evidence type="ECO:0000256" key="6">
    <source>
        <dbReference type="SAM" id="Phobius"/>
    </source>
</evidence>
<reference evidence="9" key="1">
    <citation type="submission" date="2008-12" db="EMBL/GenBank/DDBJ databases">
        <title>Annotation of Streptomyces ghanaensis ATCC 14672.</title>
        <authorList>
            <consortium name="The Broad Institute Genome Sequencing Platform"/>
            <consortium name="Broad Institute Microbial Sequencing Center"/>
            <person name="Fischbach M."/>
            <person name="Ward D."/>
            <person name="Young S."/>
            <person name="Kodira C.D."/>
            <person name="Zeng Q."/>
            <person name="Koehrsen M."/>
            <person name="Godfrey P."/>
            <person name="Alvarado L."/>
            <person name="Berlin A.M."/>
            <person name="Borenstein D."/>
            <person name="Chen Z."/>
            <person name="Engels R."/>
            <person name="Freedman E."/>
            <person name="Gellesch M."/>
            <person name="Goldberg J."/>
            <person name="Griggs A."/>
            <person name="Gujja S."/>
            <person name="Heiman D.I."/>
            <person name="Hepburn T.A."/>
            <person name="Howarth C."/>
            <person name="Jen D."/>
            <person name="Larson L."/>
            <person name="Lewis B."/>
            <person name="Mehta T."/>
            <person name="Park D."/>
            <person name="Pearson M."/>
            <person name="Roberts A."/>
            <person name="Saif S."/>
            <person name="Shea T.D."/>
            <person name="Shenoy N."/>
            <person name="Sisk P."/>
            <person name="Stolte C."/>
            <person name="Sykes S.N."/>
            <person name="Walk T."/>
            <person name="White J."/>
            <person name="Yandava C."/>
            <person name="Straight P."/>
            <person name="Clardy J."/>
            <person name="Hung D."/>
            <person name="Kolter R."/>
            <person name="Mekalanos J."/>
            <person name="Walker S."/>
            <person name="Walsh C.T."/>
            <person name="Wieland B.L.C."/>
            <person name="Ilzarbe M."/>
            <person name="Galagan J."/>
            <person name="Nusbaum C."/>
            <person name="Birren B."/>
        </authorList>
    </citation>
    <scope>NUCLEOTIDE SEQUENCE [LARGE SCALE GENOMIC DNA]</scope>
    <source>
        <strain evidence="9">ATCC 14672 / DSM 40746 / JCM 4963 / KCTC 9882 / NRRL B-12104 / FH 1290</strain>
    </source>
</reference>
<dbReference type="GO" id="GO:0005524">
    <property type="term" value="F:ATP binding"/>
    <property type="evidence" value="ECO:0007669"/>
    <property type="project" value="InterPro"/>
</dbReference>
<dbReference type="InterPro" id="IPR023299">
    <property type="entry name" value="ATPase_P-typ_cyto_dom_N"/>
</dbReference>
<dbReference type="PRINTS" id="PR00119">
    <property type="entry name" value="CATATPASE"/>
</dbReference>
<dbReference type="InterPro" id="IPR001757">
    <property type="entry name" value="P_typ_ATPase"/>
</dbReference>
<dbReference type="InterPro" id="IPR044492">
    <property type="entry name" value="P_typ_ATPase_HD_dom"/>
</dbReference>
<accession>D5ZUV3</accession>
<dbReference type="InterPro" id="IPR059000">
    <property type="entry name" value="ATPase_P-type_domA"/>
</dbReference>
<dbReference type="SFLD" id="SFLDF00027">
    <property type="entry name" value="p-type_atpase"/>
    <property type="match status" value="1"/>
</dbReference>
<feature type="transmembrane region" description="Helical" evidence="6">
    <location>
        <begin position="83"/>
        <end position="100"/>
    </location>
</feature>
<evidence type="ECO:0000259" key="7">
    <source>
        <dbReference type="Pfam" id="PF00122"/>
    </source>
</evidence>
<protein>
    <submittedName>
        <fullName evidence="8">Integral membrane ATPase</fullName>
    </submittedName>
</protein>
<dbReference type="PRINTS" id="PR00120">
    <property type="entry name" value="HATPASE"/>
</dbReference>
<keyword evidence="5 6" id="KW-0472">Membrane</keyword>
<gene>
    <name evidence="8" type="ORF">SSFG_04025</name>
</gene>
<dbReference type="SFLD" id="SFLDG00002">
    <property type="entry name" value="C1.7:_P-type_atpase_like"/>
    <property type="match status" value="1"/>
</dbReference>
<evidence type="ECO:0000256" key="5">
    <source>
        <dbReference type="ARBA" id="ARBA00023136"/>
    </source>
</evidence>
<feature type="transmembrane region" description="Helical" evidence="6">
    <location>
        <begin position="768"/>
        <end position="788"/>
    </location>
</feature>
<dbReference type="InterPro" id="IPR023214">
    <property type="entry name" value="HAD_sf"/>
</dbReference>
<evidence type="ECO:0000256" key="1">
    <source>
        <dbReference type="ARBA" id="ARBA00004651"/>
    </source>
</evidence>
<keyword evidence="2 6" id="KW-0812">Transmembrane</keyword>
<evidence type="ECO:0000256" key="4">
    <source>
        <dbReference type="ARBA" id="ARBA00022989"/>
    </source>
</evidence>
<feature type="transmembrane region" description="Helical" evidence="6">
    <location>
        <begin position="271"/>
        <end position="290"/>
    </location>
</feature>
<evidence type="ECO:0000256" key="3">
    <source>
        <dbReference type="ARBA" id="ARBA00022967"/>
    </source>
</evidence>
<dbReference type="SUPFAM" id="SSF81660">
    <property type="entry name" value="Metal cation-transporting ATPase, ATP-binding domain N"/>
    <property type="match status" value="1"/>
</dbReference>
<sequence length="797" mass="84748">MTHLDAGARIDAVRPATLTSPATGLTSAEVAERVARGQVNDVPVRSSRSLLEIVRANVFTRFNAIIGVLWVIMLVVAPIQDSLFGFVILANTGIGIIQEWRAKKTLDSLALIGEVRPTVRRDGVAAEIGTSEIVLDDLIEIGPGDKVVVDGLCVEADGMEIDESLLTGEADPVVKQPGDPLLSGSFVVAGGGSFQATKVGREAYAAQLAEEASRFTLVHSELRSGISTILKYVTWMMVPTAIGLVISQLVVKENELKGSVARTVGGIVPMVPEGLVLLTSVAFAIGVIRLGRKQCLVQELPAIEGLARVDTVCLDKTGTLTEGGMDVTELRVLGDGDGTYVRTVLGALGASDPRPNASLQAVVDACPAPGDWRCTESLPFSSARKYSGATLTEGDGRSGTWLLGAPDVLLADDDPALDETVRLNEQGLRVLLLARAERELDDPEVARGVRPAALVVLEQRLRPDAADTLRYFAEQNVRAKVISGDNAVSVGAVAAKLGLEGAAVDARRLPADPDGMAGALDEGTVFGRVTPQQKRTMVGALQSHGHTVAMTGDGVNDVLALKDADIGVAMGSGSEATRAVAQIVLLNNSFATLPSVVAEGRRVIGNITRVATLFLVKTVYSVLLAVLVVCWQVEYPFLPRHLTLLSTLTIGVPAFFLALAPNKERARPHFVRRVMRYAIPGGVLAALATFTTYLLARHHYSGGGALEAETSAATLTLFLISIWVLAIIARPYTWWRVGLVAAMGAAFLVVLVVPWLQEFFALKLVGMTMPWIAVGVAVVAAAVLEFLWRWVDRRFPA</sequence>
<dbReference type="Gene3D" id="3.40.1110.10">
    <property type="entry name" value="Calcium-transporting ATPase, cytoplasmic domain N"/>
    <property type="match status" value="1"/>
</dbReference>
<dbReference type="Proteomes" id="UP000003824">
    <property type="component" value="Unassembled WGS sequence"/>
</dbReference>
<dbReference type="Gene3D" id="1.20.1110.10">
    <property type="entry name" value="Calcium-transporting ATPase, transmembrane domain"/>
    <property type="match status" value="1"/>
</dbReference>
<dbReference type="GO" id="GO:0016887">
    <property type="term" value="F:ATP hydrolysis activity"/>
    <property type="evidence" value="ECO:0007669"/>
    <property type="project" value="InterPro"/>
</dbReference>
<dbReference type="PROSITE" id="PS00154">
    <property type="entry name" value="ATPASE_E1_E2"/>
    <property type="match status" value="1"/>
</dbReference>
<dbReference type="Pfam" id="PF00122">
    <property type="entry name" value="E1-E2_ATPase"/>
    <property type="match status" value="1"/>
</dbReference>
<dbReference type="InterPro" id="IPR018303">
    <property type="entry name" value="ATPase_P-typ_P_site"/>
</dbReference>
<feature type="transmembrane region" description="Helical" evidence="6">
    <location>
        <begin position="232"/>
        <end position="251"/>
    </location>
</feature>
<dbReference type="NCBIfam" id="TIGR01494">
    <property type="entry name" value="ATPase_P-type"/>
    <property type="match status" value="2"/>
</dbReference>
<dbReference type="AlphaFoldDB" id="D5ZUV3"/>
<dbReference type="RefSeq" id="WP_004986641.1">
    <property type="nucleotide sequence ID" value="NZ_DS999641.1"/>
</dbReference>
<dbReference type="SUPFAM" id="SSF81653">
    <property type="entry name" value="Calcium ATPase, transduction domain A"/>
    <property type="match status" value="1"/>
</dbReference>
<dbReference type="GO" id="GO:0005886">
    <property type="term" value="C:plasma membrane"/>
    <property type="evidence" value="ECO:0007669"/>
    <property type="project" value="UniProtKB-SubCell"/>
</dbReference>
<comment type="subcellular location">
    <subcellularLocation>
        <location evidence="1">Cell membrane</location>
        <topology evidence="1">Multi-pass membrane protein</topology>
    </subcellularLocation>
</comment>
<dbReference type="InterPro" id="IPR036412">
    <property type="entry name" value="HAD-like_sf"/>
</dbReference>
<evidence type="ECO:0000313" key="9">
    <source>
        <dbReference type="Proteomes" id="UP000003824"/>
    </source>
</evidence>
<feature type="transmembrane region" description="Helical" evidence="6">
    <location>
        <begin position="641"/>
        <end position="662"/>
    </location>
</feature>
<keyword evidence="3" id="KW-1278">Translocase</keyword>
<dbReference type="InterPro" id="IPR023298">
    <property type="entry name" value="ATPase_P-typ_TM_dom_sf"/>
</dbReference>
<dbReference type="SUPFAM" id="SSF56784">
    <property type="entry name" value="HAD-like"/>
    <property type="match status" value="1"/>
</dbReference>
<organism evidence="8 9">
    <name type="scientific">Streptomyces viridosporus (strain ATCC 14672 / DSM 40746 / JCM 4963 / KCTC 9882 / NRRL B-12104 / FH 1290)</name>
    <name type="common">Streptomyces ghanaensis</name>
    <dbReference type="NCBI Taxonomy" id="566461"/>
    <lineage>
        <taxon>Bacteria</taxon>
        <taxon>Bacillati</taxon>
        <taxon>Actinomycetota</taxon>
        <taxon>Actinomycetes</taxon>
        <taxon>Kitasatosporales</taxon>
        <taxon>Streptomycetaceae</taxon>
        <taxon>Streptomyces</taxon>
    </lineage>
</organism>
<dbReference type="Pfam" id="PF00702">
    <property type="entry name" value="Hydrolase"/>
    <property type="match status" value="1"/>
</dbReference>
<keyword evidence="4 6" id="KW-1133">Transmembrane helix</keyword>
<dbReference type="SUPFAM" id="SSF81665">
    <property type="entry name" value="Calcium ATPase, transmembrane domain M"/>
    <property type="match status" value="1"/>
</dbReference>